<organism evidence="1 2">
    <name type="scientific">Burkholderia mayonis</name>
    <dbReference type="NCBI Taxonomy" id="1385591"/>
    <lineage>
        <taxon>Bacteria</taxon>
        <taxon>Pseudomonadati</taxon>
        <taxon>Pseudomonadota</taxon>
        <taxon>Betaproteobacteria</taxon>
        <taxon>Burkholderiales</taxon>
        <taxon>Burkholderiaceae</taxon>
        <taxon>Burkholderia</taxon>
        <taxon>pseudomallei group</taxon>
    </lineage>
</organism>
<reference evidence="1 2" key="1">
    <citation type="submission" date="2015-12" db="EMBL/GenBank/DDBJ databases">
        <title>Diversity of Burkholderia near neighbor genomes.</title>
        <authorList>
            <person name="Sahl J."/>
            <person name="Wagner D."/>
            <person name="Keim P."/>
        </authorList>
    </citation>
    <scope>NUCLEOTIDE SEQUENCE [LARGE SCALE GENOMIC DNA]</scope>
    <source>
        <strain evidence="1 2">BDU8</strain>
    </source>
</reference>
<proteinExistence type="predicted"/>
<evidence type="ECO:0000313" key="2">
    <source>
        <dbReference type="Proteomes" id="UP000067711"/>
    </source>
</evidence>
<accession>A0A1B4FW75</accession>
<name>A0A1B4FW75_9BURK</name>
<dbReference type="AlphaFoldDB" id="A0A1B4FW75"/>
<sequence length="66" mass="6766">MRAPSAVRLPTAVEAATPRMRPLSFDPIAAGVGLTWVKQAGVGRAFEVCVDGIAMAGICPSGGARR</sequence>
<protein>
    <submittedName>
        <fullName evidence="1">Uncharacterized protein</fullName>
    </submittedName>
</protein>
<dbReference type="Proteomes" id="UP000067711">
    <property type="component" value="Chromosome 2"/>
</dbReference>
<dbReference type="EMBL" id="CP013388">
    <property type="protein sequence ID" value="AOJ07922.1"/>
    <property type="molecule type" value="Genomic_DNA"/>
</dbReference>
<gene>
    <name evidence="1" type="ORF">WS71_11905</name>
</gene>
<evidence type="ECO:0000313" key="1">
    <source>
        <dbReference type="EMBL" id="AOJ07922.1"/>
    </source>
</evidence>